<reference evidence="2 3" key="1">
    <citation type="submission" date="2014-02" db="EMBL/GenBank/DDBJ databases">
        <title>The small core and large imbalanced accessory genome model reveals a collaborative survival strategy of Sorangium cellulosum strains in nature.</title>
        <authorList>
            <person name="Han K."/>
            <person name="Peng R."/>
            <person name="Blom J."/>
            <person name="Li Y.-Z."/>
        </authorList>
    </citation>
    <scope>NUCLEOTIDE SEQUENCE [LARGE SCALE GENOMIC DNA]</scope>
    <source>
        <strain evidence="2 3">So0011-07</strain>
    </source>
</reference>
<gene>
    <name evidence="2" type="ORF">BE17_26995</name>
</gene>
<sequence length="93" mass="9556">PSTWPSSCRAAGEEIEASSAASPRVGAGAEVEAHVGELGGYGRPRSNSATSRRTPLDLAIALTYTAPEQIAGCGVEEHRGGVRSFRRTEGSGS</sequence>
<feature type="non-terminal residue" evidence="2">
    <location>
        <position position="1"/>
    </location>
</feature>
<feature type="region of interest" description="Disordered" evidence="1">
    <location>
        <begin position="1"/>
        <end position="26"/>
    </location>
</feature>
<comment type="caution">
    <text evidence="2">The sequence shown here is derived from an EMBL/GenBank/DDBJ whole genome shotgun (WGS) entry which is preliminary data.</text>
</comment>
<evidence type="ECO:0000256" key="1">
    <source>
        <dbReference type="SAM" id="MobiDB-lite"/>
    </source>
</evidence>
<organism evidence="2 3">
    <name type="scientific">Sorangium cellulosum</name>
    <name type="common">Polyangium cellulosum</name>
    <dbReference type="NCBI Taxonomy" id="56"/>
    <lineage>
        <taxon>Bacteria</taxon>
        <taxon>Pseudomonadati</taxon>
        <taxon>Myxococcota</taxon>
        <taxon>Polyangia</taxon>
        <taxon>Polyangiales</taxon>
        <taxon>Polyangiaceae</taxon>
        <taxon>Sorangium</taxon>
    </lineage>
</organism>
<evidence type="ECO:0000313" key="3">
    <source>
        <dbReference type="Proteomes" id="UP000075635"/>
    </source>
</evidence>
<accession>A0A150R7U9</accession>
<dbReference type="AlphaFoldDB" id="A0A150R7U9"/>
<evidence type="ECO:0000313" key="2">
    <source>
        <dbReference type="EMBL" id="KYF76337.1"/>
    </source>
</evidence>
<name>A0A150R7U9_SORCE</name>
<dbReference type="Proteomes" id="UP000075635">
    <property type="component" value="Unassembled WGS sequence"/>
</dbReference>
<proteinExistence type="predicted"/>
<dbReference type="EMBL" id="JEMB01003019">
    <property type="protein sequence ID" value="KYF76337.1"/>
    <property type="molecule type" value="Genomic_DNA"/>
</dbReference>
<protein>
    <submittedName>
        <fullName evidence="2">Uncharacterized protein</fullName>
    </submittedName>
</protein>